<feature type="transmembrane region" description="Helical" evidence="1">
    <location>
        <begin position="116"/>
        <end position="137"/>
    </location>
</feature>
<dbReference type="InterPro" id="IPR016923">
    <property type="entry name" value="UCP029509"/>
</dbReference>
<keyword evidence="4" id="KW-1185">Reference proteome</keyword>
<dbReference type="Proteomes" id="UP000199647">
    <property type="component" value="Unassembled WGS sequence"/>
</dbReference>
<evidence type="ECO:0000313" key="3">
    <source>
        <dbReference type="EMBL" id="SER10616.1"/>
    </source>
</evidence>
<accession>A0A1H9LGS2</accession>
<gene>
    <name evidence="3" type="ORF">SAMN05216548_11191</name>
</gene>
<dbReference type="STRING" id="1855383.SAMN05216548_11191"/>
<name>A0A1H9LGS2_9HYPH</name>
<evidence type="ECO:0000259" key="2">
    <source>
        <dbReference type="Pfam" id="PF09990"/>
    </source>
</evidence>
<feature type="domain" description="DUF2231" evidence="2">
    <location>
        <begin position="15"/>
        <end position="132"/>
    </location>
</feature>
<dbReference type="PIRSF" id="PIRSF029509">
    <property type="entry name" value="UCP029509"/>
    <property type="match status" value="1"/>
</dbReference>
<organism evidence="3 4">
    <name type="scientific">Faunimonas pinastri</name>
    <dbReference type="NCBI Taxonomy" id="1855383"/>
    <lineage>
        <taxon>Bacteria</taxon>
        <taxon>Pseudomonadati</taxon>
        <taxon>Pseudomonadota</taxon>
        <taxon>Alphaproteobacteria</taxon>
        <taxon>Hyphomicrobiales</taxon>
        <taxon>Afifellaceae</taxon>
        <taxon>Faunimonas</taxon>
    </lineage>
</organism>
<dbReference type="OrthoDB" id="2873672at2"/>
<sequence length="153" mass="16981">MLADDSLSAVRFTRPPLHSLLLPIPATCLIGALLTDLAYWKSAEMTWADFSAWLVSAGAILAWIVGIIGVIDFLVTRRRRTGPVSWLYVLANLVVIALATLNMLEHTHDAWTSVMPWGLALSAVTAVIAAIALIMTWRPRPLVYRDRLREFEA</sequence>
<keyword evidence="1" id="KW-0472">Membrane</keyword>
<feature type="transmembrane region" description="Helical" evidence="1">
    <location>
        <begin position="52"/>
        <end position="74"/>
    </location>
</feature>
<feature type="transmembrane region" description="Helical" evidence="1">
    <location>
        <begin position="86"/>
        <end position="104"/>
    </location>
</feature>
<keyword evidence="1" id="KW-1133">Transmembrane helix</keyword>
<dbReference type="RefSeq" id="WP_092497796.1">
    <property type="nucleotide sequence ID" value="NZ_FOFG01000011.1"/>
</dbReference>
<reference evidence="3 4" key="1">
    <citation type="submission" date="2016-10" db="EMBL/GenBank/DDBJ databases">
        <authorList>
            <person name="de Groot N.N."/>
        </authorList>
    </citation>
    <scope>NUCLEOTIDE SEQUENCE [LARGE SCALE GENOMIC DNA]</scope>
    <source>
        <strain evidence="3 4">A52C2</strain>
    </source>
</reference>
<evidence type="ECO:0000313" key="4">
    <source>
        <dbReference type="Proteomes" id="UP000199647"/>
    </source>
</evidence>
<feature type="transmembrane region" description="Helical" evidence="1">
    <location>
        <begin position="20"/>
        <end position="40"/>
    </location>
</feature>
<evidence type="ECO:0000256" key="1">
    <source>
        <dbReference type="SAM" id="Phobius"/>
    </source>
</evidence>
<dbReference type="InterPro" id="IPR019251">
    <property type="entry name" value="DUF2231_TM"/>
</dbReference>
<proteinExistence type="predicted"/>
<keyword evidence="1" id="KW-0812">Transmembrane</keyword>
<dbReference type="AlphaFoldDB" id="A0A1H9LGS2"/>
<dbReference type="EMBL" id="FOFG01000011">
    <property type="protein sequence ID" value="SER10616.1"/>
    <property type="molecule type" value="Genomic_DNA"/>
</dbReference>
<protein>
    <submittedName>
        <fullName evidence="3">Uncharacterized membrane protein</fullName>
    </submittedName>
</protein>
<dbReference type="Pfam" id="PF09990">
    <property type="entry name" value="DUF2231"/>
    <property type="match status" value="1"/>
</dbReference>